<accession>A0A8I2B517</accession>
<keyword evidence="1" id="KW-0812">Transmembrane</keyword>
<dbReference type="Proteomes" id="UP000664658">
    <property type="component" value="Unassembled WGS sequence"/>
</dbReference>
<evidence type="ECO:0000313" key="2">
    <source>
        <dbReference type="EMBL" id="MBO1110261.1"/>
    </source>
</evidence>
<protein>
    <submittedName>
        <fullName evidence="2">Uncharacterized protein</fullName>
    </submittedName>
</protein>
<keyword evidence="1" id="KW-1133">Transmembrane helix</keyword>
<sequence length="111" mass="12107">SVVLVGISVHMSVGQLPQIGEIPTPHGHLLRDLAMVLWQLPHANLISIRIGFSLYLLTAMVGRRNPRLPAALFGLLLIMLLNAVFNLPKYGVTVLSAVDTQRPDFAFSSLP</sequence>
<name>A0A8I2B517_PLESH</name>
<feature type="transmembrane region" description="Helical" evidence="1">
    <location>
        <begin position="68"/>
        <end position="85"/>
    </location>
</feature>
<feature type="non-terminal residue" evidence="2">
    <location>
        <position position="1"/>
    </location>
</feature>
<gene>
    <name evidence="2" type="ORF">J2R62_19370</name>
</gene>
<evidence type="ECO:0000313" key="3">
    <source>
        <dbReference type="Proteomes" id="UP000664658"/>
    </source>
</evidence>
<proteinExistence type="predicted"/>
<evidence type="ECO:0000256" key="1">
    <source>
        <dbReference type="SAM" id="Phobius"/>
    </source>
</evidence>
<dbReference type="EMBL" id="JAFNAA010000502">
    <property type="protein sequence ID" value="MBO1110261.1"/>
    <property type="molecule type" value="Genomic_DNA"/>
</dbReference>
<dbReference type="AlphaFoldDB" id="A0A8I2B517"/>
<comment type="caution">
    <text evidence="2">The sequence shown here is derived from an EMBL/GenBank/DDBJ whole genome shotgun (WGS) entry which is preliminary data.</text>
</comment>
<feature type="transmembrane region" description="Helical" evidence="1">
    <location>
        <begin position="36"/>
        <end position="56"/>
    </location>
</feature>
<keyword evidence="1" id="KW-0472">Membrane</keyword>
<reference evidence="2" key="1">
    <citation type="submission" date="2021-03" db="EMBL/GenBank/DDBJ databases">
        <title>Plesiomonas shigelloides zfcc0051, isolated from zebrafish feces.</title>
        <authorList>
            <person name="Vanderhoek Z."/>
            <person name="Gaulke C."/>
        </authorList>
    </citation>
    <scope>NUCLEOTIDE SEQUENCE</scope>
    <source>
        <strain evidence="2">Zfcc0051</strain>
    </source>
</reference>
<organism evidence="2 3">
    <name type="scientific">Plesiomonas shigelloides</name>
    <name type="common">Aeromonas shigelloides</name>
    <dbReference type="NCBI Taxonomy" id="703"/>
    <lineage>
        <taxon>Bacteria</taxon>
        <taxon>Pseudomonadati</taxon>
        <taxon>Pseudomonadota</taxon>
        <taxon>Gammaproteobacteria</taxon>
        <taxon>Enterobacterales</taxon>
        <taxon>Enterobacteriaceae</taxon>
        <taxon>Plesiomonas</taxon>
    </lineage>
</organism>